<organism evidence="2 3">
    <name type="scientific">Amycolatopsis echigonensis</name>
    <dbReference type="NCBI Taxonomy" id="2576905"/>
    <lineage>
        <taxon>Bacteria</taxon>
        <taxon>Bacillati</taxon>
        <taxon>Actinomycetota</taxon>
        <taxon>Actinomycetes</taxon>
        <taxon>Pseudonocardiales</taxon>
        <taxon>Pseudonocardiaceae</taxon>
        <taxon>Amycolatopsis</taxon>
    </lineage>
</organism>
<comment type="caution">
    <text evidence="2">The sequence shown here is derived from an EMBL/GenBank/DDBJ whole genome shotgun (WGS) entry which is preliminary data.</text>
</comment>
<dbReference type="EMBL" id="PJMY01000003">
    <property type="protein sequence ID" value="PKV90354.1"/>
    <property type="molecule type" value="Genomic_DNA"/>
</dbReference>
<name>A0A2N3W906_9PSEU</name>
<keyword evidence="3" id="KW-1185">Reference proteome</keyword>
<accession>A0A2N3W906</accession>
<evidence type="ECO:0000256" key="1">
    <source>
        <dbReference type="SAM" id="MobiDB-lite"/>
    </source>
</evidence>
<evidence type="ECO:0000313" key="3">
    <source>
        <dbReference type="Proteomes" id="UP000233750"/>
    </source>
</evidence>
<gene>
    <name evidence="2" type="ORF">ATK30_1100</name>
</gene>
<protein>
    <submittedName>
        <fullName evidence="2">Uncharacterized protein</fullName>
    </submittedName>
</protein>
<proteinExistence type="predicted"/>
<feature type="region of interest" description="Disordered" evidence="1">
    <location>
        <begin position="1"/>
        <end position="29"/>
    </location>
</feature>
<reference evidence="2 3" key="1">
    <citation type="submission" date="2017-12" db="EMBL/GenBank/DDBJ databases">
        <title>Sequencing the genomes of 1000 Actinobacteria strains.</title>
        <authorList>
            <person name="Klenk H.-P."/>
        </authorList>
    </citation>
    <scope>NUCLEOTIDE SEQUENCE [LARGE SCALE GENOMIC DNA]</scope>
    <source>
        <strain evidence="2 3">DSM 45165</strain>
    </source>
</reference>
<sequence>MAAAAVHDAAGFPRPGNRERPPRFGCGSG</sequence>
<evidence type="ECO:0000313" key="2">
    <source>
        <dbReference type="EMBL" id="PKV90354.1"/>
    </source>
</evidence>
<dbReference type="AlphaFoldDB" id="A0A2N3W906"/>
<dbReference type="Proteomes" id="UP000233750">
    <property type="component" value="Unassembled WGS sequence"/>
</dbReference>